<feature type="compositionally biased region" description="Basic and acidic residues" evidence="1">
    <location>
        <begin position="189"/>
        <end position="199"/>
    </location>
</feature>
<reference evidence="2 3" key="1">
    <citation type="submission" date="2015-07" db="EMBL/GenBank/DDBJ databases">
        <title>Comparative genomics of the Sigatoka disease complex on banana suggests a link between parallel evolutionary changes in Pseudocercospora fijiensis and Pseudocercospora eumusae and increased virulence on the banana host.</title>
        <authorList>
            <person name="Chang T.-C."/>
            <person name="Salvucci A."/>
            <person name="Crous P.W."/>
            <person name="Stergiopoulos I."/>
        </authorList>
    </citation>
    <scope>NUCLEOTIDE SEQUENCE [LARGE SCALE GENOMIC DNA]</scope>
    <source>
        <strain evidence="2 3">CBS 114824</strain>
    </source>
</reference>
<evidence type="ECO:0000313" key="3">
    <source>
        <dbReference type="Proteomes" id="UP000070133"/>
    </source>
</evidence>
<feature type="compositionally biased region" description="Basic and acidic residues" evidence="1">
    <location>
        <begin position="208"/>
        <end position="217"/>
    </location>
</feature>
<comment type="caution">
    <text evidence="2">The sequence shown here is derived from an EMBL/GenBank/DDBJ whole genome shotgun (WGS) entry which is preliminary data.</text>
</comment>
<dbReference type="OrthoDB" id="3649962at2759"/>
<accession>A0A139H8A3</accession>
<protein>
    <submittedName>
        <fullName evidence="2">Uncharacterized protein</fullName>
    </submittedName>
</protein>
<dbReference type="EMBL" id="LFZN01000108">
    <property type="protein sequence ID" value="KXS98693.1"/>
    <property type="molecule type" value="Genomic_DNA"/>
</dbReference>
<sequence length="559" mass="62579">MGGNDQHENRLQVAQGLLYMIDTAPKATLDSQQQLTMIQEHLREHAYYKRSLRGNRQAVLRTEHDCKQLLVELASESKLKLLKQANEKMLDVIFRVGSSKLSETVLTRYQYHHATFDPTSLPGPPLDTSHLGAPCPQKTKKKKKKGTLISDVDQLKKGYETVIDATNRPRYSPLPRYSTTAEVFAELNGDKKDSIRLPEDNEGESDSQSDRRTDHTSRISSLTEPSWRDAQSTISKSQSSALKITLRKSSITGEPETLPRRPTLSPLAASSPKPVMSNLAEWESGLSNLNKRINKTVSSLFTNLSLPISQTSPYLTTSAFSLRSVLALCFGDDFQSACATLRDNDTFSAFNITQCLIAALIHEHLLKEKLDWQRALCIQLGWSKIEDVQRLFTMLRDPLQNAIAREKHLPRRFAETILKSTNDDHDRAVLPRFTHQFTRQLTSDLTPYIEILLQIAILLNQDAIHTNETWHAGFGEDAAAIVTSAADLKLKLTSSELEHCFFWPTAGEQFNGDIHTAINASGNCVAFTVMPGLRLVEGESTAVLPAHVVCCSRVEEEQM</sequence>
<feature type="region of interest" description="Disordered" evidence="1">
    <location>
        <begin position="189"/>
        <end position="272"/>
    </location>
</feature>
<organism evidence="2 3">
    <name type="scientific">Pseudocercospora eumusae</name>
    <dbReference type="NCBI Taxonomy" id="321146"/>
    <lineage>
        <taxon>Eukaryota</taxon>
        <taxon>Fungi</taxon>
        <taxon>Dikarya</taxon>
        <taxon>Ascomycota</taxon>
        <taxon>Pezizomycotina</taxon>
        <taxon>Dothideomycetes</taxon>
        <taxon>Dothideomycetidae</taxon>
        <taxon>Mycosphaerellales</taxon>
        <taxon>Mycosphaerellaceae</taxon>
        <taxon>Pseudocercospora</taxon>
    </lineage>
</organism>
<dbReference type="Proteomes" id="UP000070133">
    <property type="component" value="Unassembled WGS sequence"/>
</dbReference>
<keyword evidence="3" id="KW-1185">Reference proteome</keyword>
<dbReference type="AlphaFoldDB" id="A0A139H8A3"/>
<evidence type="ECO:0000256" key="1">
    <source>
        <dbReference type="SAM" id="MobiDB-lite"/>
    </source>
</evidence>
<dbReference type="EMBL" id="LFZN01000108">
    <property type="protein sequence ID" value="KXS98694.1"/>
    <property type="molecule type" value="Genomic_DNA"/>
</dbReference>
<evidence type="ECO:0000313" key="2">
    <source>
        <dbReference type="EMBL" id="KXS98693.1"/>
    </source>
</evidence>
<proteinExistence type="predicted"/>
<name>A0A139H8A3_9PEZI</name>
<gene>
    <name evidence="2" type="ORF">AC578_1257</name>
</gene>
<feature type="compositionally biased region" description="Polar residues" evidence="1">
    <location>
        <begin position="218"/>
        <end position="252"/>
    </location>
</feature>